<dbReference type="EMBL" id="JAVIJP010000016">
    <property type="protein sequence ID" value="KAL3643610.1"/>
    <property type="molecule type" value="Genomic_DNA"/>
</dbReference>
<feature type="compositionally biased region" description="Low complexity" evidence="1">
    <location>
        <begin position="256"/>
        <end position="265"/>
    </location>
</feature>
<organism evidence="3 4">
    <name type="scientific">Castilleja foliolosa</name>
    <dbReference type="NCBI Taxonomy" id="1961234"/>
    <lineage>
        <taxon>Eukaryota</taxon>
        <taxon>Viridiplantae</taxon>
        <taxon>Streptophyta</taxon>
        <taxon>Embryophyta</taxon>
        <taxon>Tracheophyta</taxon>
        <taxon>Spermatophyta</taxon>
        <taxon>Magnoliopsida</taxon>
        <taxon>eudicotyledons</taxon>
        <taxon>Gunneridae</taxon>
        <taxon>Pentapetalae</taxon>
        <taxon>asterids</taxon>
        <taxon>lamiids</taxon>
        <taxon>Lamiales</taxon>
        <taxon>Orobanchaceae</taxon>
        <taxon>Pedicularideae</taxon>
        <taxon>Castillejinae</taxon>
        <taxon>Castilleja</taxon>
    </lineage>
</organism>
<sequence>MRDNRYYIGHVGKNSLTSTRTGKQLRKTLLQDERGRGNTRRHYSHCLDNGDRTQWTSAIGVNVHNKSNTQSRSSQTIEHMNRLQALPPMQPTETNEKMVTLLEISANNQQNMQGSRNFTCQAQIKQIHTDRGWYYVSCSKCSNKLYPEQEGEVVNYVCKDDDNITPNFKYCVNATITDATGTADAVFFNESMYAMLNINCKDMVTKHASTTNPKKIPQLITSIVDISRLLHLTVKNDGKIVVNNVTEVTSTYESQSTGTIPGPSTFTPPTPIPKKSTPKRQLSETPG</sequence>
<feature type="region of interest" description="Disordered" evidence="1">
    <location>
        <begin position="251"/>
        <end position="287"/>
    </location>
</feature>
<dbReference type="InterPro" id="IPR013955">
    <property type="entry name" value="Rep_factor-A_C"/>
</dbReference>
<evidence type="ECO:0000256" key="1">
    <source>
        <dbReference type="SAM" id="MobiDB-lite"/>
    </source>
</evidence>
<dbReference type="Pfam" id="PF08646">
    <property type="entry name" value="Rep_fac-A_C"/>
    <property type="match status" value="1"/>
</dbReference>
<dbReference type="Gene3D" id="2.40.50.140">
    <property type="entry name" value="Nucleic acid-binding proteins"/>
    <property type="match status" value="1"/>
</dbReference>
<comment type="caution">
    <text evidence="3">The sequence shown here is derived from an EMBL/GenBank/DDBJ whole genome shotgun (WGS) entry which is preliminary data.</text>
</comment>
<dbReference type="SUPFAM" id="SSF50249">
    <property type="entry name" value="Nucleic acid-binding proteins"/>
    <property type="match status" value="1"/>
</dbReference>
<evidence type="ECO:0000259" key="2">
    <source>
        <dbReference type="Pfam" id="PF08646"/>
    </source>
</evidence>
<dbReference type="PANTHER" id="PTHR47165">
    <property type="entry name" value="OS03G0429900 PROTEIN"/>
    <property type="match status" value="1"/>
</dbReference>
<keyword evidence="4" id="KW-1185">Reference proteome</keyword>
<evidence type="ECO:0000313" key="3">
    <source>
        <dbReference type="EMBL" id="KAL3643610.1"/>
    </source>
</evidence>
<dbReference type="InterPro" id="IPR012340">
    <property type="entry name" value="NA-bd_OB-fold"/>
</dbReference>
<dbReference type="AlphaFoldDB" id="A0ABD3DMY2"/>
<evidence type="ECO:0000313" key="4">
    <source>
        <dbReference type="Proteomes" id="UP001632038"/>
    </source>
</evidence>
<protein>
    <recommendedName>
        <fullName evidence="2">Replication factor A C-terminal domain-containing protein</fullName>
    </recommendedName>
</protein>
<reference evidence="4" key="1">
    <citation type="journal article" date="2024" name="IScience">
        <title>Strigolactones Initiate the Formation of Haustorium-like Structures in Castilleja.</title>
        <authorList>
            <person name="Buerger M."/>
            <person name="Peterson D."/>
            <person name="Chory J."/>
        </authorList>
    </citation>
    <scope>NUCLEOTIDE SEQUENCE [LARGE SCALE GENOMIC DNA]</scope>
</reference>
<dbReference type="Proteomes" id="UP001632038">
    <property type="component" value="Unassembled WGS sequence"/>
</dbReference>
<gene>
    <name evidence="3" type="ORF">CASFOL_014425</name>
</gene>
<accession>A0ABD3DMY2</accession>
<feature type="domain" description="Replication factor A C-terminal" evidence="2">
    <location>
        <begin position="118"/>
        <end position="237"/>
    </location>
</feature>
<dbReference type="PANTHER" id="PTHR47165:SF4">
    <property type="entry name" value="OS03G0429900 PROTEIN"/>
    <property type="match status" value="1"/>
</dbReference>
<name>A0ABD3DMY2_9LAMI</name>
<proteinExistence type="predicted"/>